<dbReference type="Proteomes" id="UP000619238">
    <property type="component" value="Unassembled WGS sequence"/>
</dbReference>
<keyword evidence="2" id="KW-1185">Reference proteome</keyword>
<comment type="caution">
    <text evidence="1">The sequence shown here is derived from an EMBL/GenBank/DDBJ whole genome shotgun (WGS) entry which is preliminary data.</text>
</comment>
<gene>
    <name evidence="1" type="ORF">H2O64_07895</name>
</gene>
<dbReference type="InterPro" id="IPR029062">
    <property type="entry name" value="Class_I_gatase-like"/>
</dbReference>
<accession>A0ABR7Q7P5</accession>
<evidence type="ECO:0000313" key="2">
    <source>
        <dbReference type="Proteomes" id="UP000619238"/>
    </source>
</evidence>
<dbReference type="Gene3D" id="3.40.50.880">
    <property type="match status" value="1"/>
</dbReference>
<dbReference type="EMBL" id="JACGWS010000004">
    <property type="protein sequence ID" value="MBC8754592.1"/>
    <property type="molecule type" value="Genomic_DNA"/>
</dbReference>
<proteinExistence type="predicted"/>
<evidence type="ECO:0000313" key="1">
    <source>
        <dbReference type="EMBL" id="MBC8754592.1"/>
    </source>
</evidence>
<sequence length="260" mass="27994">MKILFDRYGQQVQVQLNKKDRLTGMFNTLDEAGYVYDIAAGALSSSALAGYDVLILTTRMDNPFETDELAAITAFVKNGGGLWCMANHSGFNLGNINNNHVRYTGSVCSTFWSAYEAAAYSSTDHVNNEVTLTGANLSDHPTISGKDGWPIVSGGSSTQVDTIVTRSFCAVYTNAFTDTITLLENLDYVENTQSKLPITNGVMWSIGLSNAESVGSGRVVICGDSGWLGDTDSNWPGPGEYQNGDNAQYMLNTVTWLSGA</sequence>
<name>A0ABR7Q7P5_9FLAO</name>
<dbReference type="SUPFAM" id="SSF52317">
    <property type="entry name" value="Class I glutamine amidotransferase-like"/>
    <property type="match status" value="1"/>
</dbReference>
<organism evidence="1 2">
    <name type="scientific">Kordia aestuariivivens</name>
    <dbReference type="NCBI Taxonomy" id="2759037"/>
    <lineage>
        <taxon>Bacteria</taxon>
        <taxon>Pseudomonadati</taxon>
        <taxon>Bacteroidota</taxon>
        <taxon>Flavobacteriia</taxon>
        <taxon>Flavobacteriales</taxon>
        <taxon>Flavobacteriaceae</taxon>
        <taxon>Kordia</taxon>
    </lineage>
</organism>
<reference evidence="1 2" key="1">
    <citation type="submission" date="2020-07" db="EMBL/GenBank/DDBJ databases">
        <title>Description of Kordia aestuariivivens sp. nov., isolated from a tidal flat.</title>
        <authorList>
            <person name="Park S."/>
            <person name="Yoon J.-H."/>
        </authorList>
    </citation>
    <scope>NUCLEOTIDE SEQUENCE [LARGE SCALE GENOMIC DNA]</scope>
    <source>
        <strain evidence="1 2">YSTF-M3</strain>
    </source>
</reference>
<dbReference type="RefSeq" id="WP_187561644.1">
    <property type="nucleotide sequence ID" value="NZ_JACGWS010000004.1"/>
</dbReference>
<protein>
    <recommendedName>
        <fullName evidence="3">ThuA-like domain-containing protein</fullName>
    </recommendedName>
</protein>
<evidence type="ECO:0008006" key="3">
    <source>
        <dbReference type="Google" id="ProtNLM"/>
    </source>
</evidence>